<comment type="similarity">
    <text evidence="2">Belongs to the PAL/histidase family.</text>
</comment>
<dbReference type="GO" id="GO:0045548">
    <property type="term" value="F:phenylalanine ammonia-lyase activity"/>
    <property type="evidence" value="ECO:0007669"/>
    <property type="project" value="UniProtKB-EC"/>
</dbReference>
<name>A0A5N6NHF2_9ASTR</name>
<evidence type="ECO:0000313" key="7">
    <source>
        <dbReference type="Proteomes" id="UP000326396"/>
    </source>
</evidence>
<comment type="function">
    <text evidence="1">This is a key enzyme of plant metabolism catalyzing the first reaction in the biosynthesis from L-phenylalanine of a wide variety of natural products based on the phenylpropane skeleton.</text>
</comment>
<dbReference type="AlphaFoldDB" id="A0A5N6NHF2"/>
<sequence length="237" mass="25200">MPHASTISNVAMLPSTSSLTPTSPVVLPLRGTITASGELIPLSYIAGLLTGRPNSKAVGPNGEILNAKNAFTVAGVDGGFFELQTKEGLALVNGTTVGSGMASMVLYEANVLALLSEVLSAVFAEVMQDAGRGWTSTDRLFSRRHFIKKRMRVLFFGADVNQHLPTSSNLFQPIPPFSALRPNSSTALLAVAALLHHHRHRRSPPCLRPPSSTYSVSSTAVRSRVPSFVIPPQATTD</sequence>
<protein>
    <recommendedName>
        <fullName evidence="4">phenylalanine ammonia-lyase</fullName>
        <ecNumber evidence="4">4.3.1.24</ecNumber>
    </recommendedName>
</protein>
<dbReference type="Gene3D" id="1.20.200.10">
    <property type="entry name" value="Fumarase/aspartase (Central domain)"/>
    <property type="match status" value="1"/>
</dbReference>
<accession>A0A5N6NHF2</accession>
<gene>
    <name evidence="6" type="ORF">E3N88_24016</name>
</gene>
<reference evidence="6 7" key="1">
    <citation type="submission" date="2019-05" db="EMBL/GenBank/DDBJ databases">
        <title>Mikania micrantha, genome provides insights into the molecular mechanism of rapid growth.</title>
        <authorList>
            <person name="Liu B."/>
        </authorList>
    </citation>
    <scope>NUCLEOTIDE SEQUENCE [LARGE SCALE GENOMIC DNA]</scope>
    <source>
        <strain evidence="6">NLD-2019</strain>
        <tissue evidence="6">Leaf</tissue>
    </source>
</reference>
<evidence type="ECO:0000256" key="1">
    <source>
        <dbReference type="ARBA" id="ARBA00002235"/>
    </source>
</evidence>
<keyword evidence="5" id="KW-0585">Phenylalanine catabolism</keyword>
<evidence type="ECO:0000256" key="3">
    <source>
        <dbReference type="ARBA" id="ARBA00011881"/>
    </source>
</evidence>
<keyword evidence="7" id="KW-1185">Reference proteome</keyword>
<dbReference type="EMBL" id="SZYD01000012">
    <property type="protein sequence ID" value="KAD4586415.1"/>
    <property type="molecule type" value="Genomic_DNA"/>
</dbReference>
<dbReference type="Pfam" id="PF00221">
    <property type="entry name" value="Lyase_aromatic"/>
    <property type="match status" value="1"/>
</dbReference>
<dbReference type="InterPro" id="IPR024083">
    <property type="entry name" value="Fumarase/histidase_N"/>
</dbReference>
<evidence type="ECO:0000256" key="2">
    <source>
        <dbReference type="ARBA" id="ARBA00007238"/>
    </source>
</evidence>
<evidence type="ECO:0000313" key="6">
    <source>
        <dbReference type="EMBL" id="KAD4586415.1"/>
    </source>
</evidence>
<dbReference type="PANTHER" id="PTHR10362">
    <property type="entry name" value="HISTIDINE AMMONIA-LYASE"/>
    <property type="match status" value="1"/>
</dbReference>
<comment type="subunit">
    <text evidence="3">Homotetramer.</text>
</comment>
<dbReference type="EC" id="4.3.1.24" evidence="4"/>
<dbReference type="OrthoDB" id="10051290at2759"/>
<proteinExistence type="inferred from homology"/>
<dbReference type="GO" id="GO:0006559">
    <property type="term" value="P:L-phenylalanine catabolic process"/>
    <property type="evidence" value="ECO:0007669"/>
    <property type="project" value="UniProtKB-KW"/>
</dbReference>
<evidence type="ECO:0000256" key="4">
    <source>
        <dbReference type="ARBA" id="ARBA00012139"/>
    </source>
</evidence>
<organism evidence="6 7">
    <name type="scientific">Mikania micrantha</name>
    <name type="common">bitter vine</name>
    <dbReference type="NCBI Taxonomy" id="192012"/>
    <lineage>
        <taxon>Eukaryota</taxon>
        <taxon>Viridiplantae</taxon>
        <taxon>Streptophyta</taxon>
        <taxon>Embryophyta</taxon>
        <taxon>Tracheophyta</taxon>
        <taxon>Spermatophyta</taxon>
        <taxon>Magnoliopsida</taxon>
        <taxon>eudicotyledons</taxon>
        <taxon>Gunneridae</taxon>
        <taxon>Pentapetalae</taxon>
        <taxon>asterids</taxon>
        <taxon>campanulids</taxon>
        <taxon>Asterales</taxon>
        <taxon>Asteraceae</taxon>
        <taxon>Asteroideae</taxon>
        <taxon>Heliantheae alliance</taxon>
        <taxon>Eupatorieae</taxon>
        <taxon>Mikania</taxon>
    </lineage>
</organism>
<dbReference type="InterPro" id="IPR008948">
    <property type="entry name" value="L-Aspartase-like"/>
</dbReference>
<dbReference type="SUPFAM" id="SSF48557">
    <property type="entry name" value="L-aspartase-like"/>
    <property type="match status" value="1"/>
</dbReference>
<comment type="caution">
    <text evidence="6">The sequence shown here is derived from an EMBL/GenBank/DDBJ whole genome shotgun (WGS) entry which is preliminary data.</text>
</comment>
<dbReference type="Gene3D" id="1.10.275.10">
    <property type="entry name" value="Fumarase/aspartase (N-terminal domain)"/>
    <property type="match status" value="1"/>
</dbReference>
<dbReference type="Proteomes" id="UP000326396">
    <property type="component" value="Linkage Group LG2"/>
</dbReference>
<evidence type="ECO:0000256" key="5">
    <source>
        <dbReference type="ARBA" id="ARBA00023232"/>
    </source>
</evidence>
<dbReference type="InterPro" id="IPR001106">
    <property type="entry name" value="Aromatic_Lyase"/>
</dbReference>